<dbReference type="SMART" id="SM00212">
    <property type="entry name" value="UBCc"/>
    <property type="match status" value="1"/>
</dbReference>
<dbReference type="Gene3D" id="3.10.110.10">
    <property type="entry name" value="Ubiquitin Conjugating Enzyme"/>
    <property type="match status" value="1"/>
</dbReference>
<dbReference type="GO" id="GO:0061631">
    <property type="term" value="F:ubiquitin conjugating enzyme activity"/>
    <property type="evidence" value="ECO:0007669"/>
    <property type="project" value="UniProtKB-EC"/>
</dbReference>
<comment type="function">
    <text evidence="14">Accepts ubiquitin from the E1 complex and catalyzes its covalent attachment to other proteins. Catalyzes 'Lys-11'-linked polyubiquitination. Acts as an essential factor of the anaphase promoting complex/cyclosome (APC/C), a cell cycle-regulated ubiquitin ligase that controls progression through mitosis. Acts by specifically elongating 'Lys-11'-linked polyubiquitin chains initiated by the E2 enzyme UBE2C/UBCH10 on APC/C substrates, enhancing the degradation of APC/C substrates by the proteasome and promoting mitotic exit. Also acts by elongating ubiquitin chains initiated by the E2 enzyme UBE2D1/UBCH5 in vitro; it is however unclear whether UBE2D1/UBCH5 acts as an E2 enzyme for the APC/C in vivo. Also involved in ubiquitination and subsequent degradation of VHL, resulting in an accumulation of HIF1A. In vitro able to promote polyubiquitination using all 7 ubiquitin Lys residues, except 'Lys-48'-linked polyubiquitination.</text>
</comment>
<evidence type="ECO:0000256" key="13">
    <source>
        <dbReference type="ARBA" id="ARBA00023306"/>
    </source>
</evidence>
<keyword evidence="6" id="KW-0808">Transferase</keyword>
<feature type="signal peptide" evidence="18">
    <location>
        <begin position="1"/>
        <end position="16"/>
    </location>
</feature>
<dbReference type="AlphaFoldDB" id="V8PHJ3"/>
<feature type="region of interest" description="Disordered" evidence="16">
    <location>
        <begin position="783"/>
        <end position="834"/>
    </location>
</feature>
<dbReference type="SUPFAM" id="SSF54495">
    <property type="entry name" value="UBC-like"/>
    <property type="match status" value="1"/>
</dbReference>
<dbReference type="InterPro" id="IPR053891">
    <property type="entry name" value="Shisa_N"/>
</dbReference>
<dbReference type="OrthoDB" id="9836398at2759"/>
<evidence type="ECO:0000256" key="3">
    <source>
        <dbReference type="ARBA" id="ARBA00004906"/>
    </source>
</evidence>
<evidence type="ECO:0000256" key="10">
    <source>
        <dbReference type="ARBA" id="ARBA00022840"/>
    </source>
</evidence>
<dbReference type="EC" id="2.3.2.23" evidence="4"/>
<protein>
    <recommendedName>
        <fullName evidence="4">E2 ubiquitin-conjugating enzyme</fullName>
        <ecNumber evidence="4">2.3.2.23</ecNumber>
    </recommendedName>
</protein>
<keyword evidence="7 17" id="KW-0812">Transmembrane</keyword>
<feature type="compositionally biased region" description="Basic residues" evidence="16">
    <location>
        <begin position="820"/>
        <end position="834"/>
    </location>
</feature>
<dbReference type="EMBL" id="AZIM01000092">
    <property type="protein sequence ID" value="ETE73441.1"/>
    <property type="molecule type" value="Genomic_DNA"/>
</dbReference>
<keyword evidence="11 17" id="KW-1133">Transmembrane helix</keyword>
<keyword evidence="10" id="KW-0067">ATP-binding</keyword>
<dbReference type="InterPro" id="IPR026910">
    <property type="entry name" value="Shisa"/>
</dbReference>
<keyword evidence="18" id="KW-0732">Signal</keyword>
<keyword evidence="21" id="KW-1185">Reference proteome</keyword>
<evidence type="ECO:0000256" key="4">
    <source>
        <dbReference type="ARBA" id="ARBA00012486"/>
    </source>
</evidence>
<dbReference type="GO" id="GO:0010458">
    <property type="term" value="P:exit from mitosis"/>
    <property type="evidence" value="ECO:0007669"/>
    <property type="project" value="UniProtKB-ARBA"/>
</dbReference>
<dbReference type="GO" id="GO:0014069">
    <property type="term" value="C:postsynaptic density"/>
    <property type="evidence" value="ECO:0007669"/>
    <property type="project" value="TreeGrafter"/>
</dbReference>
<evidence type="ECO:0000256" key="2">
    <source>
        <dbReference type="ARBA" id="ARBA00004370"/>
    </source>
</evidence>
<keyword evidence="5" id="KW-0132">Cell division</keyword>
<evidence type="ECO:0000256" key="9">
    <source>
        <dbReference type="ARBA" id="ARBA00022786"/>
    </source>
</evidence>
<keyword evidence="12 17" id="KW-0472">Membrane</keyword>
<dbReference type="GO" id="GO:0032591">
    <property type="term" value="C:dendritic spine membrane"/>
    <property type="evidence" value="ECO:0007669"/>
    <property type="project" value="TreeGrafter"/>
</dbReference>
<feature type="transmembrane region" description="Helical" evidence="17">
    <location>
        <begin position="146"/>
        <end position="167"/>
    </location>
</feature>
<organism evidence="20 21">
    <name type="scientific">Ophiophagus hannah</name>
    <name type="common">King cobra</name>
    <name type="synonym">Naja hannah</name>
    <dbReference type="NCBI Taxonomy" id="8665"/>
    <lineage>
        <taxon>Eukaryota</taxon>
        <taxon>Metazoa</taxon>
        <taxon>Chordata</taxon>
        <taxon>Craniata</taxon>
        <taxon>Vertebrata</taxon>
        <taxon>Euteleostomi</taxon>
        <taxon>Lepidosauria</taxon>
        <taxon>Squamata</taxon>
        <taxon>Bifurcata</taxon>
        <taxon>Unidentata</taxon>
        <taxon>Episquamata</taxon>
        <taxon>Toxicofera</taxon>
        <taxon>Serpentes</taxon>
        <taxon>Colubroidea</taxon>
        <taxon>Elapidae</taxon>
        <taxon>Elapinae</taxon>
        <taxon>Ophiophagus</taxon>
    </lineage>
</organism>
<keyword evidence="8" id="KW-0547">Nucleotide-binding</keyword>
<evidence type="ECO:0000256" key="8">
    <source>
        <dbReference type="ARBA" id="ARBA00022741"/>
    </source>
</evidence>
<evidence type="ECO:0000256" key="1">
    <source>
        <dbReference type="ARBA" id="ARBA00000485"/>
    </source>
</evidence>
<comment type="subcellular location">
    <subcellularLocation>
        <location evidence="2">Membrane</location>
    </subcellularLocation>
</comment>
<evidence type="ECO:0000256" key="11">
    <source>
        <dbReference type="ARBA" id="ARBA00022989"/>
    </source>
</evidence>
<dbReference type="FunFam" id="3.10.110.10:FF:000034">
    <property type="entry name" value="Ubiquitin-conjugating enzyme E2 S"/>
    <property type="match status" value="1"/>
</dbReference>
<comment type="catalytic activity">
    <reaction evidence="1">
        <text>S-ubiquitinyl-[E1 ubiquitin-activating enzyme]-L-cysteine + [E2 ubiquitin-conjugating enzyme]-L-cysteine = [E1 ubiquitin-activating enzyme]-L-cysteine + S-ubiquitinyl-[E2 ubiquitin-conjugating enzyme]-L-cysteine.</text>
        <dbReference type="EC" id="2.3.2.23"/>
    </reaction>
</comment>
<feature type="region of interest" description="Disordered" evidence="16">
    <location>
        <begin position="445"/>
        <end position="488"/>
    </location>
</feature>
<evidence type="ECO:0000256" key="16">
    <source>
        <dbReference type="SAM" id="MobiDB-lite"/>
    </source>
</evidence>
<dbReference type="GO" id="GO:0045211">
    <property type="term" value="C:postsynaptic membrane"/>
    <property type="evidence" value="ECO:0007669"/>
    <property type="project" value="TreeGrafter"/>
</dbReference>
<sequence length="834" mass="91907">MHQLLTVMLYAFEALAGHTALAVVQAPHYTNQSWGLPSLLAHLKRLTSPNSNSTTSTSSRVRPSETCQGYYDVMGQYDAAFNCTTGGYRFCCGTCQYRFCCDDRSRRLEQGKCRDSPQWFATTIAGTATNGPDIPNGSKQQSNSTVYVICGVISFTLAVGVGIKFFFSKASRRPHGRELNVPRALVDILRHQAGTTSCSERNNSLVMNSNFQDNGSARPPKNLYNAVKPSKSSHDNMHHNYIHLNVNSPKHHTATLDWHMNDTPSHSSTKYNTLSCSRSFHNLSHLPPSYESAIKSELNRYSSLKRLAAEKDLDEFYAKRRHLAELTRGTLPLHAMKMNYDRDSYSEKSHNPRRVMSQEHILSDGGNGGGSYRPSHYDYTIPRERVISHERLLSRENLHSQEHLLSPERLHQHTGPFQEMHLGHQKALSQTNVCASSTPMLDHHHMMMKNSHPTSNNSPKATAPWETSSSSSNQAAATRRQGFASKRQSTIDQVQFIPGHHPTQHLPTGSKNEVTVAVNIANLCGCSIDQVTPSTPSMVSTLWILSAAIHISAVGHVLKEGNGGQLILLPPVTSLVSAEGMFLNSSVTTGAQLAYGGPLPIFGWCPAVDLLGEPCKYYCGIGALLLKPNSNVENLPPHVIRLVYKEVSTLTSDPPEGIKVFPNEEDITDVQVTIEGPEGTPYSGGLFRMKLILGKDFPASPPKGYFLTKIFHPNVGANGEICVNVLKKDWKAELGIRHVLLCLLIHPNPESALNEEAGRLLLENYEEYASRARLLTEIHAQPSSGLHTKNPAEPCSSSAGASGEGPMAKKHAGDRDKKLASKKKTDKKRALRRL</sequence>
<evidence type="ECO:0000259" key="19">
    <source>
        <dbReference type="PROSITE" id="PS50127"/>
    </source>
</evidence>
<evidence type="ECO:0000256" key="14">
    <source>
        <dbReference type="ARBA" id="ARBA00053181"/>
    </source>
</evidence>
<dbReference type="GO" id="GO:0031145">
    <property type="term" value="P:anaphase-promoting complex-dependent catabolic process"/>
    <property type="evidence" value="ECO:0007669"/>
    <property type="project" value="UniProtKB-ARBA"/>
</dbReference>
<feature type="chain" id="PRO_5004771487" description="E2 ubiquitin-conjugating enzyme" evidence="18">
    <location>
        <begin position="17"/>
        <end position="834"/>
    </location>
</feature>
<comment type="caution">
    <text evidence="20">The sequence shown here is derived from an EMBL/GenBank/DDBJ whole genome shotgun (WGS) entry which is preliminary data.</text>
</comment>
<dbReference type="InterPro" id="IPR016135">
    <property type="entry name" value="UBQ-conjugating_enzyme/RWD"/>
</dbReference>
<dbReference type="PROSITE" id="PS00183">
    <property type="entry name" value="UBC_1"/>
    <property type="match status" value="1"/>
</dbReference>
<evidence type="ECO:0000256" key="17">
    <source>
        <dbReference type="SAM" id="Phobius"/>
    </source>
</evidence>
<dbReference type="GO" id="GO:0032281">
    <property type="term" value="C:AMPA glutamate receptor complex"/>
    <property type="evidence" value="ECO:0007669"/>
    <property type="project" value="TreeGrafter"/>
</dbReference>
<proteinExistence type="predicted"/>
<evidence type="ECO:0000313" key="21">
    <source>
        <dbReference type="Proteomes" id="UP000018936"/>
    </source>
</evidence>
<dbReference type="GO" id="GO:0051301">
    <property type="term" value="P:cell division"/>
    <property type="evidence" value="ECO:0007669"/>
    <property type="project" value="UniProtKB-KW"/>
</dbReference>
<evidence type="ECO:0000313" key="20">
    <source>
        <dbReference type="EMBL" id="ETE73441.1"/>
    </source>
</evidence>
<evidence type="ECO:0000256" key="5">
    <source>
        <dbReference type="ARBA" id="ARBA00022618"/>
    </source>
</evidence>
<evidence type="ECO:0000256" key="15">
    <source>
        <dbReference type="PROSITE-ProRule" id="PRU10133"/>
    </source>
</evidence>
<gene>
    <name evidence="20" type="primary">ube2s</name>
    <name evidence="20" type="ORF">L345_00736</name>
</gene>
<keyword evidence="13" id="KW-0131">Cell cycle</keyword>
<dbReference type="Pfam" id="PF13908">
    <property type="entry name" value="Shisa_N"/>
    <property type="match status" value="1"/>
</dbReference>
<dbReference type="GO" id="GO:0048172">
    <property type="term" value="P:regulation of short-term neuronal synaptic plasticity"/>
    <property type="evidence" value="ECO:0007669"/>
    <property type="project" value="TreeGrafter"/>
</dbReference>
<feature type="domain" description="UBC core" evidence="19">
    <location>
        <begin position="638"/>
        <end position="781"/>
    </location>
</feature>
<comment type="pathway">
    <text evidence="3">Protein modification; protein ubiquitination.</text>
</comment>
<evidence type="ECO:0000256" key="6">
    <source>
        <dbReference type="ARBA" id="ARBA00022679"/>
    </source>
</evidence>
<dbReference type="CDD" id="cd23804">
    <property type="entry name" value="UBCc_UBE2S"/>
    <property type="match status" value="1"/>
</dbReference>
<dbReference type="PROSITE" id="PS50127">
    <property type="entry name" value="UBC_2"/>
    <property type="match status" value="1"/>
</dbReference>
<dbReference type="GO" id="GO:0005524">
    <property type="term" value="F:ATP binding"/>
    <property type="evidence" value="ECO:0007669"/>
    <property type="project" value="UniProtKB-KW"/>
</dbReference>
<evidence type="ECO:0000256" key="18">
    <source>
        <dbReference type="SAM" id="SignalP"/>
    </source>
</evidence>
<feature type="active site" description="Glycyl thioester intermediate" evidence="15">
    <location>
        <position position="722"/>
    </location>
</feature>
<feature type="non-terminal residue" evidence="20">
    <location>
        <position position="1"/>
    </location>
</feature>
<dbReference type="Proteomes" id="UP000018936">
    <property type="component" value="Unassembled WGS sequence"/>
</dbReference>
<dbReference type="Pfam" id="PF00179">
    <property type="entry name" value="UQ_con"/>
    <property type="match status" value="1"/>
</dbReference>
<dbReference type="InterPro" id="IPR000608">
    <property type="entry name" value="UBC"/>
</dbReference>
<dbReference type="InterPro" id="IPR023313">
    <property type="entry name" value="UBQ-conjugating_AS"/>
</dbReference>
<feature type="compositionally biased region" description="Polar residues" evidence="16">
    <location>
        <begin position="451"/>
        <end position="460"/>
    </location>
</feature>
<reference evidence="20 21" key="1">
    <citation type="journal article" date="2013" name="Proc. Natl. Acad. Sci. U.S.A.">
        <title>The king cobra genome reveals dynamic gene evolution and adaptation in the snake venom system.</title>
        <authorList>
            <person name="Vonk F.J."/>
            <person name="Casewell N.R."/>
            <person name="Henkel C.V."/>
            <person name="Heimberg A.M."/>
            <person name="Jansen H.J."/>
            <person name="McCleary R.J."/>
            <person name="Kerkkamp H.M."/>
            <person name="Vos R.A."/>
            <person name="Guerreiro I."/>
            <person name="Calvete J.J."/>
            <person name="Wuster W."/>
            <person name="Woods A.E."/>
            <person name="Logan J.M."/>
            <person name="Harrison R.A."/>
            <person name="Castoe T.A."/>
            <person name="de Koning A.P."/>
            <person name="Pollock D.D."/>
            <person name="Yandell M."/>
            <person name="Calderon D."/>
            <person name="Renjifo C."/>
            <person name="Currier R.B."/>
            <person name="Salgado D."/>
            <person name="Pla D."/>
            <person name="Sanz L."/>
            <person name="Hyder A.S."/>
            <person name="Ribeiro J.M."/>
            <person name="Arntzen J.W."/>
            <person name="van den Thillart G.E."/>
            <person name="Boetzer M."/>
            <person name="Pirovano W."/>
            <person name="Dirks R.P."/>
            <person name="Spaink H.P."/>
            <person name="Duboule D."/>
            <person name="McGlinn E."/>
            <person name="Kini R.M."/>
            <person name="Richardson M.K."/>
        </authorList>
    </citation>
    <scope>NUCLEOTIDE SEQUENCE</scope>
    <source>
        <tissue evidence="20">Blood</tissue>
    </source>
</reference>
<dbReference type="PANTHER" id="PTHR31774:SF2">
    <property type="entry name" value="PROTEIN SHISA-7"/>
    <property type="match status" value="1"/>
</dbReference>
<evidence type="ECO:0000256" key="7">
    <source>
        <dbReference type="ARBA" id="ARBA00022692"/>
    </source>
</evidence>
<accession>V8PHJ3</accession>
<evidence type="ECO:0000256" key="12">
    <source>
        <dbReference type="ARBA" id="ARBA00023136"/>
    </source>
</evidence>
<dbReference type="PANTHER" id="PTHR31774">
    <property type="entry name" value="PROTEIN SHISA-9-RELATED"/>
    <property type="match status" value="1"/>
</dbReference>
<name>V8PHJ3_OPHHA</name>
<keyword evidence="9" id="KW-0833">Ubl conjugation pathway</keyword>